<keyword evidence="2" id="KW-0489">Methyltransferase</keyword>
<dbReference type="GO" id="GO:0032259">
    <property type="term" value="P:methylation"/>
    <property type="evidence" value="ECO:0007669"/>
    <property type="project" value="UniProtKB-KW"/>
</dbReference>
<comment type="caution">
    <text evidence="2">The sequence shown here is derived from an EMBL/GenBank/DDBJ whole genome shotgun (WGS) entry which is preliminary data.</text>
</comment>
<gene>
    <name evidence="2" type="ORF">D8Y22_17830</name>
</gene>
<dbReference type="PANTHER" id="PTHR43591">
    <property type="entry name" value="METHYLTRANSFERASE"/>
    <property type="match status" value="1"/>
</dbReference>
<dbReference type="OrthoDB" id="11691at2157"/>
<dbReference type="Pfam" id="PF08241">
    <property type="entry name" value="Methyltransf_11"/>
    <property type="match status" value="1"/>
</dbReference>
<keyword evidence="2" id="KW-0808">Transferase</keyword>
<dbReference type="Proteomes" id="UP000318864">
    <property type="component" value="Unassembled WGS sequence"/>
</dbReference>
<feature type="domain" description="Methyltransferase type 11" evidence="1">
    <location>
        <begin position="49"/>
        <end position="134"/>
    </location>
</feature>
<organism evidence="2 3">
    <name type="scientific">Salinadaptatus halalkaliphilus</name>
    <dbReference type="NCBI Taxonomy" id="2419781"/>
    <lineage>
        <taxon>Archaea</taxon>
        <taxon>Methanobacteriati</taxon>
        <taxon>Methanobacteriota</taxon>
        <taxon>Stenosarchaea group</taxon>
        <taxon>Halobacteria</taxon>
        <taxon>Halobacteriales</taxon>
        <taxon>Natrialbaceae</taxon>
        <taxon>Salinadaptatus</taxon>
    </lineage>
</organism>
<evidence type="ECO:0000313" key="3">
    <source>
        <dbReference type="Proteomes" id="UP000318864"/>
    </source>
</evidence>
<accession>A0A4S3TIB1</accession>
<dbReference type="Gene3D" id="3.40.50.150">
    <property type="entry name" value="Vaccinia Virus protein VP39"/>
    <property type="match status" value="1"/>
</dbReference>
<protein>
    <submittedName>
        <fullName evidence="2">Class I SAM-dependent methyltransferase</fullName>
    </submittedName>
</protein>
<sequence>MKEHVRANFEASATAYDEYEARTGRFEDLADKLAAAMDKRHDRPLETVLDAGSGTGASVGPLEQRGARVVALDISRAMLTENPASGRVQADFDHLPFAPASFDAVAFTASLFLTPTPERAVAEAARVIRTGGTVGAVAPLGWSRPDGTDVFDGLERRSRSPSATDEVEAALGDAFDLRTGIWTFDTTPRNLRLFHAVPAMAARLYPRLDAQTRIENATALLADIEGLLSQRWRWMVGVRTEDADTNR</sequence>
<dbReference type="PANTHER" id="PTHR43591:SF24">
    <property type="entry name" value="2-METHOXY-6-POLYPRENYL-1,4-BENZOQUINOL METHYLASE, MITOCHONDRIAL"/>
    <property type="match status" value="1"/>
</dbReference>
<reference evidence="2 3" key="1">
    <citation type="submission" date="2018-10" db="EMBL/GenBank/DDBJ databases">
        <title>Natronolimnobius sp. XQ-INN 246 isolated from Inner Mongolia Autonomous Region of China.</title>
        <authorList>
            <person name="Xue Q."/>
        </authorList>
    </citation>
    <scope>NUCLEOTIDE SEQUENCE [LARGE SCALE GENOMIC DNA]</scope>
    <source>
        <strain evidence="2 3">XQ-INN 246</strain>
    </source>
</reference>
<keyword evidence="3" id="KW-1185">Reference proteome</keyword>
<dbReference type="RefSeq" id="WP_141466020.1">
    <property type="nucleotide sequence ID" value="NZ_RBZW01000058.1"/>
</dbReference>
<dbReference type="SUPFAM" id="SSF53335">
    <property type="entry name" value="S-adenosyl-L-methionine-dependent methyltransferases"/>
    <property type="match status" value="1"/>
</dbReference>
<evidence type="ECO:0000259" key="1">
    <source>
        <dbReference type="Pfam" id="PF08241"/>
    </source>
</evidence>
<dbReference type="InterPro" id="IPR029063">
    <property type="entry name" value="SAM-dependent_MTases_sf"/>
</dbReference>
<name>A0A4S3TIB1_9EURY</name>
<dbReference type="GO" id="GO:0008757">
    <property type="term" value="F:S-adenosylmethionine-dependent methyltransferase activity"/>
    <property type="evidence" value="ECO:0007669"/>
    <property type="project" value="InterPro"/>
</dbReference>
<dbReference type="CDD" id="cd02440">
    <property type="entry name" value="AdoMet_MTases"/>
    <property type="match status" value="1"/>
</dbReference>
<evidence type="ECO:0000313" key="2">
    <source>
        <dbReference type="EMBL" id="THE63672.1"/>
    </source>
</evidence>
<dbReference type="InterPro" id="IPR013216">
    <property type="entry name" value="Methyltransf_11"/>
</dbReference>
<dbReference type="EMBL" id="RBZW01000058">
    <property type="protein sequence ID" value="THE63672.1"/>
    <property type="molecule type" value="Genomic_DNA"/>
</dbReference>
<proteinExistence type="predicted"/>
<dbReference type="AlphaFoldDB" id="A0A4S3TIB1"/>